<dbReference type="Proteomes" id="UP001501729">
    <property type="component" value="Unassembled WGS sequence"/>
</dbReference>
<dbReference type="Pfam" id="PF14344">
    <property type="entry name" value="DUF4397"/>
    <property type="match status" value="1"/>
</dbReference>
<protein>
    <recommendedName>
        <fullName evidence="1">DUF4397 domain-containing protein</fullName>
    </recommendedName>
</protein>
<sequence>MLRLVGASGLTALGRVSSAQDTTTTNGGNGGGREAARARIVHAVPGAPNVDVFVDGNRALQNVAYKDVSDYLELEPGQHTLQVAPAGEGQENAIIEQQATLEPNRDYTIAAGGTQDSPEAFLFMDVSEIPSGNRVSIRGVHLSPDAPAVDIATNGDLLVEGLEYGTASEYVDLPAGSYTIEVRPAGEDQAVATTDVTLKGGVVISAFAVGLLETDNQAQSLDLVTAVDSGDEGMTTETATSETMTTG</sequence>
<gene>
    <name evidence="2" type="ORF">GCM10025751_37050</name>
</gene>
<reference evidence="2 3" key="1">
    <citation type="journal article" date="2019" name="Int. J. Syst. Evol. Microbiol.">
        <title>The Global Catalogue of Microorganisms (GCM) 10K type strain sequencing project: providing services to taxonomists for standard genome sequencing and annotation.</title>
        <authorList>
            <consortium name="The Broad Institute Genomics Platform"/>
            <consortium name="The Broad Institute Genome Sequencing Center for Infectious Disease"/>
            <person name="Wu L."/>
            <person name="Ma J."/>
        </authorList>
    </citation>
    <scope>NUCLEOTIDE SEQUENCE [LARGE SCALE GENOMIC DNA]</scope>
    <source>
        <strain evidence="2 3">JCM 17504</strain>
    </source>
</reference>
<comment type="caution">
    <text evidence="2">The sequence shown here is derived from an EMBL/GenBank/DDBJ whole genome shotgun (WGS) entry which is preliminary data.</text>
</comment>
<organism evidence="2 3">
    <name type="scientific">Haladaptatus pallidirubidus</name>
    <dbReference type="NCBI Taxonomy" id="1008152"/>
    <lineage>
        <taxon>Archaea</taxon>
        <taxon>Methanobacteriati</taxon>
        <taxon>Methanobacteriota</taxon>
        <taxon>Stenosarchaea group</taxon>
        <taxon>Halobacteria</taxon>
        <taxon>Halobacteriales</taxon>
        <taxon>Haladaptataceae</taxon>
        <taxon>Haladaptatus</taxon>
    </lineage>
</organism>
<dbReference type="AlphaFoldDB" id="A0AAV3UL34"/>
<evidence type="ECO:0000313" key="2">
    <source>
        <dbReference type="EMBL" id="GAA5056341.1"/>
    </source>
</evidence>
<proteinExistence type="predicted"/>
<feature type="domain" description="DUF4397" evidence="1">
    <location>
        <begin position="37"/>
        <end position="152"/>
    </location>
</feature>
<evidence type="ECO:0000313" key="3">
    <source>
        <dbReference type="Proteomes" id="UP001501729"/>
    </source>
</evidence>
<evidence type="ECO:0000259" key="1">
    <source>
        <dbReference type="Pfam" id="PF14344"/>
    </source>
</evidence>
<keyword evidence="3" id="KW-1185">Reference proteome</keyword>
<name>A0AAV3UL34_9EURY</name>
<dbReference type="EMBL" id="BAABKX010000015">
    <property type="protein sequence ID" value="GAA5056341.1"/>
    <property type="molecule type" value="Genomic_DNA"/>
</dbReference>
<dbReference type="InterPro" id="IPR025510">
    <property type="entry name" value="DUF4397"/>
</dbReference>
<accession>A0AAV3UL34</accession>